<comment type="caution">
    <text evidence="2">The sequence shown here is derived from an EMBL/GenBank/DDBJ whole genome shotgun (WGS) entry which is preliminary data.</text>
</comment>
<reference evidence="2 3" key="1">
    <citation type="journal article" date="2019" name="Int. J. Syst. Evol. Microbiol.">
        <title>The Global Catalogue of Microorganisms (GCM) 10K type strain sequencing project: providing services to taxonomists for standard genome sequencing and annotation.</title>
        <authorList>
            <consortium name="The Broad Institute Genomics Platform"/>
            <consortium name="The Broad Institute Genome Sequencing Center for Infectious Disease"/>
            <person name="Wu L."/>
            <person name="Ma J."/>
        </authorList>
    </citation>
    <scope>NUCLEOTIDE SEQUENCE [LARGE SCALE GENOMIC DNA]</scope>
    <source>
        <strain evidence="2 3">JCM 15628</strain>
    </source>
</reference>
<keyword evidence="1" id="KW-0812">Transmembrane</keyword>
<keyword evidence="1" id="KW-1133">Transmembrane helix</keyword>
<feature type="transmembrane region" description="Helical" evidence="1">
    <location>
        <begin position="20"/>
        <end position="53"/>
    </location>
</feature>
<feature type="transmembrane region" description="Helical" evidence="1">
    <location>
        <begin position="65"/>
        <end position="90"/>
    </location>
</feature>
<keyword evidence="1" id="KW-0472">Membrane</keyword>
<gene>
    <name evidence="2" type="ORF">GCM10009817_23930</name>
</gene>
<evidence type="ECO:0000313" key="2">
    <source>
        <dbReference type="EMBL" id="GAA1981895.1"/>
    </source>
</evidence>
<name>A0ABN2S8I0_9MICO</name>
<dbReference type="EMBL" id="BAAAPU010000007">
    <property type="protein sequence ID" value="GAA1981895.1"/>
    <property type="molecule type" value="Genomic_DNA"/>
</dbReference>
<sequence length="93" mass="9873">MSEPDRPRDVMLPRLATEAPLARGAVVASLSAVVFGFVFLPQLIGLALAGLSLARRERGGRAPALLAIGISLVLTVVWGVVLGLLLKWWATSR</sequence>
<evidence type="ECO:0000313" key="3">
    <source>
        <dbReference type="Proteomes" id="UP001500013"/>
    </source>
</evidence>
<dbReference type="RefSeq" id="WP_344062455.1">
    <property type="nucleotide sequence ID" value="NZ_BAAAPU010000007.1"/>
</dbReference>
<evidence type="ECO:0000256" key="1">
    <source>
        <dbReference type="SAM" id="Phobius"/>
    </source>
</evidence>
<protein>
    <recommendedName>
        <fullName evidence="4">DUF4190 domain-containing protein</fullName>
    </recommendedName>
</protein>
<keyword evidence="3" id="KW-1185">Reference proteome</keyword>
<proteinExistence type="predicted"/>
<accession>A0ABN2S8I0</accession>
<dbReference type="Proteomes" id="UP001500013">
    <property type="component" value="Unassembled WGS sequence"/>
</dbReference>
<organism evidence="2 3">
    <name type="scientific">Terrabacter lapilli</name>
    <dbReference type="NCBI Taxonomy" id="436231"/>
    <lineage>
        <taxon>Bacteria</taxon>
        <taxon>Bacillati</taxon>
        <taxon>Actinomycetota</taxon>
        <taxon>Actinomycetes</taxon>
        <taxon>Micrococcales</taxon>
        <taxon>Intrasporangiaceae</taxon>
        <taxon>Terrabacter</taxon>
    </lineage>
</organism>
<evidence type="ECO:0008006" key="4">
    <source>
        <dbReference type="Google" id="ProtNLM"/>
    </source>
</evidence>